<dbReference type="SUPFAM" id="SSF51230">
    <property type="entry name" value="Single hybrid motif"/>
    <property type="match status" value="1"/>
</dbReference>
<dbReference type="CDD" id="cd06849">
    <property type="entry name" value="lipoyl_domain"/>
    <property type="match status" value="1"/>
</dbReference>
<evidence type="ECO:0000256" key="1">
    <source>
        <dbReference type="ARBA" id="ARBA00001938"/>
    </source>
</evidence>
<name>A0A830GMR0_9EURY</name>
<dbReference type="InterPro" id="IPR000089">
    <property type="entry name" value="Biotin_lipoyl"/>
</dbReference>
<dbReference type="InterPro" id="IPR023213">
    <property type="entry name" value="CAT-like_dom_sf"/>
</dbReference>
<protein>
    <submittedName>
        <fullName evidence="8">Dihydrolipoyllysine-residue acetyltransferase component of pyruvate dehydrogenase complex</fullName>
    </submittedName>
</protein>
<dbReference type="InterPro" id="IPR003016">
    <property type="entry name" value="2-oxoA_DH_lipoyl-BS"/>
</dbReference>
<gene>
    <name evidence="8" type="primary">pdhC</name>
    <name evidence="8" type="ORF">GCM10009030_22320</name>
</gene>
<dbReference type="PROSITE" id="PS00189">
    <property type="entry name" value="LIPOYL"/>
    <property type="match status" value="1"/>
</dbReference>
<dbReference type="Gene3D" id="2.40.50.100">
    <property type="match status" value="1"/>
</dbReference>
<evidence type="ECO:0000259" key="7">
    <source>
        <dbReference type="PROSITE" id="PS50968"/>
    </source>
</evidence>
<comment type="cofactor">
    <cofactor evidence="1">
        <name>(R)-lipoate</name>
        <dbReference type="ChEBI" id="CHEBI:83088"/>
    </cofactor>
</comment>
<dbReference type="GO" id="GO:0016407">
    <property type="term" value="F:acetyltransferase activity"/>
    <property type="evidence" value="ECO:0007669"/>
    <property type="project" value="TreeGrafter"/>
</dbReference>
<evidence type="ECO:0000313" key="9">
    <source>
        <dbReference type="Proteomes" id="UP000605784"/>
    </source>
</evidence>
<comment type="similarity">
    <text evidence="2">Belongs to the 2-oxoacid dehydrogenase family.</text>
</comment>
<accession>A0A830GMR0</accession>
<evidence type="ECO:0000256" key="5">
    <source>
        <dbReference type="ARBA" id="ARBA00023315"/>
    </source>
</evidence>
<comment type="caution">
    <text evidence="8">The sequence shown here is derived from an EMBL/GenBank/DDBJ whole genome shotgun (WGS) entry which is preliminary data.</text>
</comment>
<evidence type="ECO:0000313" key="8">
    <source>
        <dbReference type="EMBL" id="GGN95199.1"/>
    </source>
</evidence>
<feature type="region of interest" description="Disordered" evidence="6">
    <location>
        <begin position="154"/>
        <end position="190"/>
    </location>
</feature>
<evidence type="ECO:0000256" key="2">
    <source>
        <dbReference type="ARBA" id="ARBA00007317"/>
    </source>
</evidence>
<dbReference type="Gene3D" id="3.30.559.10">
    <property type="entry name" value="Chloramphenicol acetyltransferase-like domain"/>
    <property type="match status" value="1"/>
</dbReference>
<dbReference type="SUPFAM" id="SSF52777">
    <property type="entry name" value="CoA-dependent acyltransferases"/>
    <property type="match status" value="1"/>
</dbReference>
<dbReference type="Pfam" id="PF02817">
    <property type="entry name" value="E3_binding"/>
    <property type="match status" value="1"/>
</dbReference>
<keyword evidence="3 8" id="KW-0808">Transferase</keyword>
<sequence>MATYEFRLPDIGEGLHEATVLEWYVDPDGTVTEDEPLCDVETEKAVVEIPVPCDGTVTDLRVDAGGRVEVGDVIAVFETDEVPTGETDGSEATTDPPADTPVPGANGGGQTHSTTERVVAMPSTRRYARRHDVDITAIDTEHGRVTRNDIDRVRTDTGRDSSTRKAIRHPTTEVTPHSVEDPAGPTTREPLTGVRKRISERMVESKTIVPHVSSGYESDAGAFLAVKNRLDERYDTDVGHTALLMKAVVPALEAHPVMNAAVDDRADELVKKEFYNIGFATDTDDGLVVPVVDDVDEKSIVEVARTVRRHAEAAREGTLAPSALRGGTFTVSNLGGYDEYGRYGTPIINYPQVAILALGPITNRPVAINDSDIGVRKRMTTSLSFDHRVVDGTDATEFMTTLLSLLEDRDELLLTVTP</sequence>
<keyword evidence="4" id="KW-0450">Lipoyl</keyword>
<reference evidence="8" key="1">
    <citation type="journal article" date="2014" name="Int. J. Syst. Evol. Microbiol.">
        <title>Complete genome sequence of Corynebacterium casei LMG S-19264T (=DSM 44701T), isolated from a smear-ripened cheese.</title>
        <authorList>
            <consortium name="US DOE Joint Genome Institute (JGI-PGF)"/>
            <person name="Walter F."/>
            <person name="Albersmeier A."/>
            <person name="Kalinowski J."/>
            <person name="Ruckert C."/>
        </authorList>
    </citation>
    <scope>NUCLEOTIDE SEQUENCE</scope>
    <source>
        <strain evidence="8">JCM 17820</strain>
    </source>
</reference>
<dbReference type="AlphaFoldDB" id="A0A830GMR0"/>
<keyword evidence="5" id="KW-0012">Acyltransferase</keyword>
<dbReference type="InterPro" id="IPR004167">
    <property type="entry name" value="PSBD"/>
</dbReference>
<dbReference type="EMBL" id="BMOU01000003">
    <property type="protein sequence ID" value="GGN95199.1"/>
    <property type="molecule type" value="Genomic_DNA"/>
</dbReference>
<dbReference type="Pfam" id="PF00198">
    <property type="entry name" value="2-oxoacid_dh"/>
    <property type="match status" value="1"/>
</dbReference>
<evidence type="ECO:0000256" key="6">
    <source>
        <dbReference type="SAM" id="MobiDB-lite"/>
    </source>
</evidence>
<feature type="compositionally biased region" description="Basic and acidic residues" evidence="6">
    <location>
        <begin position="154"/>
        <end position="163"/>
    </location>
</feature>
<dbReference type="InterPro" id="IPR011053">
    <property type="entry name" value="Single_hybrid_motif"/>
</dbReference>
<dbReference type="InterPro" id="IPR050743">
    <property type="entry name" value="2-oxoacid_DH_E2_comp"/>
</dbReference>
<dbReference type="Proteomes" id="UP000605784">
    <property type="component" value="Unassembled WGS sequence"/>
</dbReference>
<dbReference type="Pfam" id="PF00364">
    <property type="entry name" value="Biotin_lipoyl"/>
    <property type="match status" value="1"/>
</dbReference>
<dbReference type="GO" id="GO:0031405">
    <property type="term" value="F:lipoic acid binding"/>
    <property type="evidence" value="ECO:0007669"/>
    <property type="project" value="TreeGrafter"/>
</dbReference>
<keyword evidence="9" id="KW-1185">Reference proteome</keyword>
<feature type="domain" description="Lipoyl-binding" evidence="7">
    <location>
        <begin position="3"/>
        <end position="78"/>
    </location>
</feature>
<dbReference type="Gene3D" id="4.10.320.10">
    <property type="entry name" value="E3-binding domain"/>
    <property type="match status" value="1"/>
</dbReference>
<keyword evidence="8" id="KW-0670">Pyruvate</keyword>
<dbReference type="RefSeq" id="WP_188997506.1">
    <property type="nucleotide sequence ID" value="NZ_BMOU01000003.1"/>
</dbReference>
<dbReference type="PROSITE" id="PS50968">
    <property type="entry name" value="BIOTINYL_LIPOYL"/>
    <property type="match status" value="1"/>
</dbReference>
<proteinExistence type="inferred from homology"/>
<dbReference type="PANTHER" id="PTHR43178:SF5">
    <property type="entry name" value="LIPOAMIDE ACYLTRANSFERASE COMPONENT OF BRANCHED-CHAIN ALPHA-KETO ACID DEHYDROGENASE COMPLEX, MITOCHONDRIAL"/>
    <property type="match status" value="1"/>
</dbReference>
<feature type="region of interest" description="Disordered" evidence="6">
    <location>
        <begin position="81"/>
        <end position="117"/>
    </location>
</feature>
<organism evidence="8 9">
    <name type="scientific">Haloarcula pellucida</name>
    <dbReference type="NCBI Taxonomy" id="1427151"/>
    <lineage>
        <taxon>Archaea</taxon>
        <taxon>Methanobacteriati</taxon>
        <taxon>Methanobacteriota</taxon>
        <taxon>Stenosarchaea group</taxon>
        <taxon>Halobacteria</taxon>
        <taxon>Halobacteriales</taxon>
        <taxon>Haloarculaceae</taxon>
        <taxon>Haloarcula</taxon>
    </lineage>
</organism>
<dbReference type="InterPro" id="IPR036625">
    <property type="entry name" value="E3-bd_dom_sf"/>
</dbReference>
<dbReference type="PANTHER" id="PTHR43178">
    <property type="entry name" value="DIHYDROLIPOAMIDE ACETYLTRANSFERASE COMPONENT OF PYRUVATE DEHYDROGENASE COMPLEX"/>
    <property type="match status" value="1"/>
</dbReference>
<reference evidence="8" key="2">
    <citation type="submission" date="2020-09" db="EMBL/GenBank/DDBJ databases">
        <authorList>
            <person name="Sun Q."/>
            <person name="Ohkuma M."/>
        </authorList>
    </citation>
    <scope>NUCLEOTIDE SEQUENCE</scope>
    <source>
        <strain evidence="8">JCM 17820</strain>
    </source>
</reference>
<dbReference type="GO" id="GO:0005737">
    <property type="term" value="C:cytoplasm"/>
    <property type="evidence" value="ECO:0007669"/>
    <property type="project" value="TreeGrafter"/>
</dbReference>
<dbReference type="InterPro" id="IPR001078">
    <property type="entry name" value="2-oxoacid_DH_actylTfrase"/>
</dbReference>
<evidence type="ECO:0000256" key="4">
    <source>
        <dbReference type="ARBA" id="ARBA00022823"/>
    </source>
</evidence>
<evidence type="ECO:0000256" key="3">
    <source>
        <dbReference type="ARBA" id="ARBA00022679"/>
    </source>
</evidence>